<proteinExistence type="predicted"/>
<reference evidence="1 2" key="1">
    <citation type="journal article" date="2024" name="Front. Microbiol.">
        <title>Transcriptomic insights into the dominance of two phototrophs throughout the water column of a tropical hypersaline-alkaline crater lake (Dziani Dzaha, Mayotte).</title>
        <authorList>
            <person name="Duperron S."/>
            <person name="Halary S."/>
            <person name="Bouly J.-P."/>
            <person name="Roussel T."/>
            <person name="Hugoni M."/>
            <person name="Bruto M."/>
            <person name="Oger P."/>
            <person name="Duval C."/>
            <person name="Woo A."/>
            <person name="Jezequiel D."/>
            <person name="Ader M."/>
            <person name="Leboulanger C."/>
            <person name="Agogue H."/>
            <person name="Grossi V."/>
            <person name="Trousselier M."/>
            <person name="Bernard C."/>
        </authorList>
    </citation>
    <scope>NUCLEOTIDE SEQUENCE [LARGE SCALE GENOMIC DNA]</scope>
    <source>
        <strain evidence="1 2">PMC 851.14</strain>
    </source>
</reference>
<sequence length="136" mass="15509">MSKITTVIMVAVLQTGGNHQSHHSDRASVVILTHLCLRWSANYITYANSSRQINLIFSRLLRIVTILSRIGVKKLTRLWGLCYHQINRTQGVTMSTRQNIGYNPHSVARKVILPAQIKNHDARVFRREAIAFFDPS</sequence>
<evidence type="ECO:0000313" key="2">
    <source>
        <dbReference type="Proteomes" id="UP001387447"/>
    </source>
</evidence>
<evidence type="ECO:0008006" key="3">
    <source>
        <dbReference type="Google" id="ProtNLM"/>
    </source>
</evidence>
<gene>
    <name evidence="1" type="ORF">AAEJ74_11420</name>
</gene>
<dbReference type="RefSeq" id="WP_315663998.1">
    <property type="nucleotide sequence ID" value="NZ_JBBWYZ010000009.1"/>
</dbReference>
<accession>A0ABU9ELL9</accession>
<protein>
    <recommendedName>
        <fullName evidence="3">Secreted protein</fullName>
    </recommendedName>
</protein>
<keyword evidence="2" id="KW-1185">Reference proteome</keyword>
<organism evidence="1 2">
    <name type="scientific">Limnospira fusiformis PMC 851.14</name>
    <dbReference type="NCBI Taxonomy" id="2219512"/>
    <lineage>
        <taxon>Bacteria</taxon>
        <taxon>Bacillati</taxon>
        <taxon>Cyanobacteriota</taxon>
        <taxon>Cyanophyceae</taxon>
        <taxon>Oscillatoriophycideae</taxon>
        <taxon>Oscillatoriales</taxon>
        <taxon>Sirenicapillariaceae</taxon>
        <taxon>Limnospira</taxon>
    </lineage>
</organism>
<evidence type="ECO:0000313" key="1">
    <source>
        <dbReference type="EMBL" id="MEK9512274.1"/>
    </source>
</evidence>
<comment type="caution">
    <text evidence="1">The sequence shown here is derived from an EMBL/GenBank/DDBJ whole genome shotgun (WGS) entry which is preliminary data.</text>
</comment>
<name>A0ABU9ELL9_LIMFS</name>
<dbReference type="Proteomes" id="UP001387447">
    <property type="component" value="Unassembled WGS sequence"/>
</dbReference>
<dbReference type="EMBL" id="JBBWYZ010000009">
    <property type="protein sequence ID" value="MEK9512274.1"/>
    <property type="molecule type" value="Genomic_DNA"/>
</dbReference>